<reference evidence="3 4" key="1">
    <citation type="journal article" date="2013" name="BMC Genomics">
        <title>The miniature genome of a carnivorous plant Genlisea aurea contains a low number of genes and short non-coding sequences.</title>
        <authorList>
            <person name="Leushkin E.V."/>
            <person name="Sutormin R.A."/>
            <person name="Nabieva E.R."/>
            <person name="Penin A.A."/>
            <person name="Kondrashov A.S."/>
            <person name="Logacheva M.D."/>
        </authorList>
    </citation>
    <scope>NUCLEOTIDE SEQUENCE [LARGE SCALE GENOMIC DNA]</scope>
</reference>
<name>S8C6B1_9LAMI</name>
<sequence length="200" mass="23138">PSLQTGERVSLSLYYESLCPYCADFIVNKLSKIFQNRLIDVVDLRLIPWGNTHILPNSTWACQHGADECFLDVVDACAIRVWPEWTHFRFIHCVERLHLMGKHTEWRSCFTTLALDPTPLYNCYNYGLGYRLEKQYADETFALNPPHRFVPWVVVDGLPLQQDYQNFISYICKAYKGSSLPSACANPSSSYKVDYYESES</sequence>
<protein>
    <recommendedName>
        <fullName evidence="5">Gamma-interferon-inducible lysosomal thiol reductase</fullName>
    </recommendedName>
</protein>
<organism evidence="3 4">
    <name type="scientific">Genlisea aurea</name>
    <dbReference type="NCBI Taxonomy" id="192259"/>
    <lineage>
        <taxon>Eukaryota</taxon>
        <taxon>Viridiplantae</taxon>
        <taxon>Streptophyta</taxon>
        <taxon>Embryophyta</taxon>
        <taxon>Tracheophyta</taxon>
        <taxon>Spermatophyta</taxon>
        <taxon>Magnoliopsida</taxon>
        <taxon>eudicotyledons</taxon>
        <taxon>Gunneridae</taxon>
        <taxon>Pentapetalae</taxon>
        <taxon>asterids</taxon>
        <taxon>lamiids</taxon>
        <taxon>Lamiales</taxon>
        <taxon>Lentibulariaceae</taxon>
        <taxon>Genlisea</taxon>
    </lineage>
</organism>
<feature type="non-terminal residue" evidence="3">
    <location>
        <position position="1"/>
    </location>
</feature>
<dbReference type="PANTHER" id="PTHR13234">
    <property type="entry name" value="GAMMA-INTERFERON INDUCIBLE LYSOSOMAL THIOL REDUCTASE GILT"/>
    <property type="match status" value="1"/>
</dbReference>
<evidence type="ECO:0008006" key="5">
    <source>
        <dbReference type="Google" id="ProtNLM"/>
    </source>
</evidence>
<dbReference type="EMBL" id="AUSU01007970">
    <property type="protein sequence ID" value="EPS59926.1"/>
    <property type="molecule type" value="Genomic_DNA"/>
</dbReference>
<comment type="caution">
    <text evidence="3">The sequence shown here is derived from an EMBL/GenBank/DDBJ whole genome shotgun (WGS) entry which is preliminary data.</text>
</comment>
<dbReference type="InterPro" id="IPR004911">
    <property type="entry name" value="Interferon-induced_GILT"/>
</dbReference>
<evidence type="ECO:0000313" key="4">
    <source>
        <dbReference type="Proteomes" id="UP000015453"/>
    </source>
</evidence>
<gene>
    <name evidence="3" type="ORF">M569_14879</name>
</gene>
<evidence type="ECO:0000256" key="1">
    <source>
        <dbReference type="ARBA" id="ARBA00005679"/>
    </source>
</evidence>
<dbReference type="Proteomes" id="UP000015453">
    <property type="component" value="Unassembled WGS sequence"/>
</dbReference>
<evidence type="ECO:0000256" key="2">
    <source>
        <dbReference type="ARBA" id="ARBA00023180"/>
    </source>
</evidence>
<proteinExistence type="inferred from homology"/>
<dbReference type="PANTHER" id="PTHR13234:SF48">
    <property type="entry name" value="GAMMA INTERFERON RESPONSIVE LYSOSOMAL THIOL (GILT) REDUCTASE FAMILY PROTEIN"/>
    <property type="match status" value="1"/>
</dbReference>
<feature type="non-terminal residue" evidence="3">
    <location>
        <position position="200"/>
    </location>
</feature>
<keyword evidence="2" id="KW-0325">Glycoprotein</keyword>
<evidence type="ECO:0000313" key="3">
    <source>
        <dbReference type="EMBL" id="EPS59926.1"/>
    </source>
</evidence>
<keyword evidence="4" id="KW-1185">Reference proteome</keyword>
<dbReference type="OrthoDB" id="958254at2759"/>
<dbReference type="GO" id="GO:0016671">
    <property type="term" value="F:oxidoreductase activity, acting on a sulfur group of donors, disulfide as acceptor"/>
    <property type="evidence" value="ECO:0007669"/>
    <property type="project" value="InterPro"/>
</dbReference>
<dbReference type="Pfam" id="PF03227">
    <property type="entry name" value="GILT"/>
    <property type="match status" value="1"/>
</dbReference>
<accession>S8C6B1</accession>
<comment type="similarity">
    <text evidence="1">Belongs to the GILT family.</text>
</comment>
<dbReference type="AlphaFoldDB" id="S8C6B1"/>